<keyword evidence="2" id="KW-0547">Nucleotide-binding</keyword>
<gene>
    <name evidence="8" type="ORF">EAH76_08250</name>
</gene>
<dbReference type="OrthoDB" id="9807064at2"/>
<dbReference type="PROSITE" id="PS51733">
    <property type="entry name" value="BPL_LPL_CATALYTIC"/>
    <property type="match status" value="1"/>
</dbReference>
<protein>
    <recommendedName>
        <fullName evidence="5">biotin--[biotin carboxyl-carrier protein] ligase</fullName>
        <ecNumber evidence="5">6.3.4.15</ecNumber>
    </recommendedName>
</protein>
<dbReference type="GO" id="GO:0004077">
    <property type="term" value="F:biotin--[biotin carboxyl-carrier protein] ligase activity"/>
    <property type="evidence" value="ECO:0007669"/>
    <property type="project" value="UniProtKB-EC"/>
</dbReference>
<dbReference type="SUPFAM" id="SSF55681">
    <property type="entry name" value="Class II aaRS and biotin synthetases"/>
    <property type="match status" value="1"/>
</dbReference>
<evidence type="ECO:0000256" key="5">
    <source>
        <dbReference type="ARBA" id="ARBA00024227"/>
    </source>
</evidence>
<dbReference type="AlphaFoldDB" id="A0A502FYK8"/>
<dbReference type="PANTHER" id="PTHR12835:SF5">
    <property type="entry name" value="BIOTIN--PROTEIN LIGASE"/>
    <property type="match status" value="1"/>
</dbReference>
<name>A0A502FYK8_9SPHN</name>
<dbReference type="Proteomes" id="UP000319931">
    <property type="component" value="Unassembled WGS sequence"/>
</dbReference>
<keyword evidence="3" id="KW-0067">ATP-binding</keyword>
<dbReference type="GO" id="GO:0005524">
    <property type="term" value="F:ATP binding"/>
    <property type="evidence" value="ECO:0007669"/>
    <property type="project" value="UniProtKB-KW"/>
</dbReference>
<comment type="catalytic activity">
    <reaction evidence="6">
        <text>biotin + L-lysyl-[protein] + ATP = N(6)-biotinyl-L-lysyl-[protein] + AMP + diphosphate + H(+)</text>
        <dbReference type="Rhea" id="RHEA:11756"/>
        <dbReference type="Rhea" id="RHEA-COMP:9752"/>
        <dbReference type="Rhea" id="RHEA-COMP:10505"/>
        <dbReference type="ChEBI" id="CHEBI:15378"/>
        <dbReference type="ChEBI" id="CHEBI:29969"/>
        <dbReference type="ChEBI" id="CHEBI:30616"/>
        <dbReference type="ChEBI" id="CHEBI:33019"/>
        <dbReference type="ChEBI" id="CHEBI:57586"/>
        <dbReference type="ChEBI" id="CHEBI:83144"/>
        <dbReference type="ChEBI" id="CHEBI:456215"/>
        <dbReference type="EC" id="6.3.4.15"/>
    </reaction>
</comment>
<dbReference type="Gene3D" id="3.30.930.10">
    <property type="entry name" value="Bira Bifunctional Protein, Domain 2"/>
    <property type="match status" value="1"/>
</dbReference>
<dbReference type="EC" id="6.3.4.15" evidence="5"/>
<comment type="caution">
    <text evidence="8">The sequence shown here is derived from an EMBL/GenBank/DDBJ whole genome shotgun (WGS) entry which is preliminary data.</text>
</comment>
<dbReference type="SUPFAM" id="SSF50037">
    <property type="entry name" value="C-terminal domain of transcriptional repressors"/>
    <property type="match status" value="1"/>
</dbReference>
<dbReference type="InterPro" id="IPR045864">
    <property type="entry name" value="aa-tRNA-synth_II/BPL/LPL"/>
</dbReference>
<keyword evidence="4" id="KW-0092">Biotin</keyword>
<evidence type="ECO:0000256" key="6">
    <source>
        <dbReference type="ARBA" id="ARBA00047846"/>
    </source>
</evidence>
<dbReference type="InterPro" id="IPR004143">
    <property type="entry name" value="BPL_LPL_catalytic"/>
</dbReference>
<evidence type="ECO:0000259" key="7">
    <source>
        <dbReference type="PROSITE" id="PS51733"/>
    </source>
</evidence>
<keyword evidence="1 8" id="KW-0436">Ligase</keyword>
<evidence type="ECO:0000256" key="2">
    <source>
        <dbReference type="ARBA" id="ARBA00022741"/>
    </source>
</evidence>
<dbReference type="Gene3D" id="2.30.30.100">
    <property type="match status" value="1"/>
</dbReference>
<dbReference type="Pfam" id="PF02237">
    <property type="entry name" value="BPL_C"/>
    <property type="match status" value="1"/>
</dbReference>
<accession>A0A502FYK8</accession>
<evidence type="ECO:0000256" key="3">
    <source>
        <dbReference type="ARBA" id="ARBA00022840"/>
    </source>
</evidence>
<dbReference type="RefSeq" id="WP_140849768.1">
    <property type="nucleotide sequence ID" value="NZ_RCZC01000002.1"/>
</dbReference>
<dbReference type="GO" id="GO:0005737">
    <property type="term" value="C:cytoplasm"/>
    <property type="evidence" value="ECO:0007669"/>
    <property type="project" value="TreeGrafter"/>
</dbReference>
<evidence type="ECO:0000256" key="1">
    <source>
        <dbReference type="ARBA" id="ARBA00022598"/>
    </source>
</evidence>
<sequence>MIRTVAETGSTNADMLLLAAAGAEEGLWLRAERQSGGRGRQGRVWASPVGNFYGSTVVRVRAGDPAAATLALVAAIALEEVVRVYLTNTVAPAKAGAAALGRAPAGARDAPAAPASAGATMWIKWPNDLLLDGAKLSGILLERSGDAVIVGIGVNLAHHPDDTDRLATSLADHGATPDPADFAETLAEAFARWLAIWRGQGLAPIRTRWLERAHPVGTALTARLPDGQAIDGLFGGLDGDGALILRLADGGSRVIHAGDVFLI</sequence>
<proteinExistence type="predicted"/>
<dbReference type="CDD" id="cd16442">
    <property type="entry name" value="BPL"/>
    <property type="match status" value="1"/>
</dbReference>
<dbReference type="InterPro" id="IPR003142">
    <property type="entry name" value="BPL_C"/>
</dbReference>
<reference evidence="8 9" key="1">
    <citation type="journal article" date="2019" name="Environ. Microbiol.">
        <title>Species interactions and distinct microbial communities in high Arctic permafrost affected cryosols are associated with the CH4 and CO2 gas fluxes.</title>
        <authorList>
            <person name="Altshuler I."/>
            <person name="Hamel J."/>
            <person name="Turney S."/>
            <person name="Magnuson E."/>
            <person name="Levesque R."/>
            <person name="Greer C."/>
            <person name="Whyte L.G."/>
        </authorList>
    </citation>
    <scope>NUCLEOTIDE SEQUENCE [LARGE SCALE GENOMIC DNA]</scope>
    <source>
        <strain evidence="8 9">E6.1</strain>
    </source>
</reference>
<evidence type="ECO:0000313" key="9">
    <source>
        <dbReference type="Proteomes" id="UP000319931"/>
    </source>
</evidence>
<dbReference type="PANTHER" id="PTHR12835">
    <property type="entry name" value="BIOTIN PROTEIN LIGASE"/>
    <property type="match status" value="1"/>
</dbReference>
<feature type="domain" description="BPL/LPL catalytic" evidence="7">
    <location>
        <begin position="1"/>
        <end position="198"/>
    </location>
</feature>
<evidence type="ECO:0000313" key="8">
    <source>
        <dbReference type="EMBL" id="TPG54618.1"/>
    </source>
</evidence>
<organism evidence="8 9">
    <name type="scientific">Sphingomonas glacialis</name>
    <dbReference type="NCBI Taxonomy" id="658225"/>
    <lineage>
        <taxon>Bacteria</taxon>
        <taxon>Pseudomonadati</taxon>
        <taxon>Pseudomonadota</taxon>
        <taxon>Alphaproteobacteria</taxon>
        <taxon>Sphingomonadales</taxon>
        <taxon>Sphingomonadaceae</taxon>
        <taxon>Sphingomonas</taxon>
    </lineage>
</organism>
<dbReference type="InterPro" id="IPR008988">
    <property type="entry name" value="Transcriptional_repressor_C"/>
</dbReference>
<dbReference type="Pfam" id="PF03099">
    <property type="entry name" value="BPL_LplA_LipB"/>
    <property type="match status" value="1"/>
</dbReference>
<dbReference type="InterPro" id="IPR004408">
    <property type="entry name" value="Biotin_CoA_COase_ligase"/>
</dbReference>
<keyword evidence="9" id="KW-1185">Reference proteome</keyword>
<dbReference type="EMBL" id="RCZC01000002">
    <property type="protein sequence ID" value="TPG54618.1"/>
    <property type="molecule type" value="Genomic_DNA"/>
</dbReference>
<evidence type="ECO:0000256" key="4">
    <source>
        <dbReference type="ARBA" id="ARBA00023267"/>
    </source>
</evidence>